<reference evidence="1 2" key="1">
    <citation type="submission" date="2020-07" db="EMBL/GenBank/DDBJ databases">
        <authorList>
            <person name="Martino G."/>
            <person name="Holtappels D."/>
            <person name="Wagemans J."/>
            <person name="Lavigne R."/>
            <person name="Turina M."/>
            <person name="Ciuffo M."/>
        </authorList>
    </citation>
    <scope>NUCLEOTIDE SEQUENCE [LARGE SCALE GENOMIC DNA]</scope>
</reference>
<name>A0A7H0XFU8_9CAUD</name>
<dbReference type="Proteomes" id="UP000516415">
    <property type="component" value="Segment"/>
</dbReference>
<proteinExistence type="predicted"/>
<dbReference type="EMBL" id="MT740307">
    <property type="protein sequence ID" value="QNR53888.1"/>
    <property type="molecule type" value="Genomic_DNA"/>
</dbReference>
<sequence>MRGTLNLSPLRVRYGILEARTLAKLREDQRAQPKRKWAINKPEKIPTTSKLRGHMNNCRCDCAACQDPDFNWANCG</sequence>
<keyword evidence="2" id="KW-1185">Reference proteome</keyword>
<evidence type="ECO:0000313" key="2">
    <source>
        <dbReference type="Proteomes" id="UP000516415"/>
    </source>
</evidence>
<accession>A0A7H0XFU8</accession>
<gene>
    <name evidence="1" type="ORF">phiK7A1_100</name>
</gene>
<protein>
    <submittedName>
        <fullName evidence="1">Uncharacterized protein</fullName>
    </submittedName>
</protein>
<organism evidence="1 2">
    <name type="scientific">Pseudomonas phage phiK7A1</name>
    <dbReference type="NCBI Taxonomy" id="2759194"/>
    <lineage>
        <taxon>Viruses</taxon>
        <taxon>Duplodnaviria</taxon>
        <taxon>Heunggongvirae</taxon>
        <taxon>Uroviricota</taxon>
        <taxon>Caudoviricetes</taxon>
        <taxon>Vandenendeviridae</taxon>
        <taxon>Gorskivirinae</taxon>
        <taxon>Torinovirus</taxon>
        <taxon>Torinovirus K7A1</taxon>
    </lineage>
</organism>
<evidence type="ECO:0000313" key="1">
    <source>
        <dbReference type="EMBL" id="QNR53888.1"/>
    </source>
</evidence>